<dbReference type="Proteomes" id="UP000005239">
    <property type="component" value="Unassembled WGS sequence"/>
</dbReference>
<evidence type="ECO:0000256" key="2">
    <source>
        <dbReference type="SAM" id="SignalP"/>
    </source>
</evidence>
<feature type="compositionally biased region" description="Basic residues" evidence="1">
    <location>
        <begin position="87"/>
        <end position="102"/>
    </location>
</feature>
<evidence type="ECO:0000256" key="1">
    <source>
        <dbReference type="SAM" id="MobiDB-lite"/>
    </source>
</evidence>
<reference evidence="3" key="2">
    <citation type="submission" date="2022-06" db="UniProtKB">
        <authorList>
            <consortium name="EnsemblMetazoa"/>
        </authorList>
    </citation>
    <scope>IDENTIFICATION</scope>
    <source>
        <strain evidence="3">PS312</strain>
    </source>
</reference>
<reference evidence="4" key="1">
    <citation type="journal article" date="2008" name="Nat. Genet.">
        <title>The Pristionchus pacificus genome provides a unique perspective on nematode lifestyle and parasitism.</title>
        <authorList>
            <person name="Dieterich C."/>
            <person name="Clifton S.W."/>
            <person name="Schuster L.N."/>
            <person name="Chinwalla A."/>
            <person name="Delehaunty K."/>
            <person name="Dinkelacker I."/>
            <person name="Fulton L."/>
            <person name="Fulton R."/>
            <person name="Godfrey J."/>
            <person name="Minx P."/>
            <person name="Mitreva M."/>
            <person name="Roeseler W."/>
            <person name="Tian H."/>
            <person name="Witte H."/>
            <person name="Yang S.P."/>
            <person name="Wilson R.K."/>
            <person name="Sommer R.J."/>
        </authorList>
    </citation>
    <scope>NUCLEOTIDE SEQUENCE [LARGE SCALE GENOMIC DNA]</scope>
    <source>
        <strain evidence="4">PS312</strain>
    </source>
</reference>
<evidence type="ECO:0000313" key="3">
    <source>
        <dbReference type="EnsemblMetazoa" id="PPA15976.1"/>
    </source>
</evidence>
<feature type="signal peptide" evidence="2">
    <location>
        <begin position="1"/>
        <end position="19"/>
    </location>
</feature>
<sequence>MMIRYILFFLFCYIFCASAHPVNGEVGAAENEPQKVPAASNGKKSRDMPDCIERPFDILCGGPLGRRRKRTIPGRIVEMQSGPHISARMKRQQRHDSMRKRRSMADRPKESFAFQDHITAIPSI</sequence>
<dbReference type="EnsemblMetazoa" id="PPA15976.1">
    <property type="protein sequence ID" value="PPA15976.1"/>
    <property type="gene ID" value="WBGene00105530"/>
</dbReference>
<name>A0A454XVF0_PRIPA</name>
<keyword evidence="2" id="KW-0732">Signal</keyword>
<dbReference type="AlphaFoldDB" id="A0A454XVF0"/>
<keyword evidence="4" id="KW-1185">Reference proteome</keyword>
<feature type="region of interest" description="Disordered" evidence="1">
    <location>
        <begin position="26"/>
        <end position="49"/>
    </location>
</feature>
<feature type="region of interest" description="Disordered" evidence="1">
    <location>
        <begin position="71"/>
        <end position="110"/>
    </location>
</feature>
<accession>A0A454XVF0</accession>
<protein>
    <submittedName>
        <fullName evidence="3">Uncharacterized protein</fullName>
    </submittedName>
</protein>
<gene>
    <name evidence="3" type="primary">WBGene00105530</name>
</gene>
<proteinExistence type="predicted"/>
<feature type="chain" id="PRO_5043658046" evidence="2">
    <location>
        <begin position="20"/>
        <end position="124"/>
    </location>
</feature>
<organism evidence="3 4">
    <name type="scientific">Pristionchus pacificus</name>
    <name type="common">Parasitic nematode worm</name>
    <dbReference type="NCBI Taxonomy" id="54126"/>
    <lineage>
        <taxon>Eukaryota</taxon>
        <taxon>Metazoa</taxon>
        <taxon>Ecdysozoa</taxon>
        <taxon>Nematoda</taxon>
        <taxon>Chromadorea</taxon>
        <taxon>Rhabditida</taxon>
        <taxon>Rhabditina</taxon>
        <taxon>Diplogasteromorpha</taxon>
        <taxon>Diplogasteroidea</taxon>
        <taxon>Neodiplogasteridae</taxon>
        <taxon>Pristionchus</taxon>
    </lineage>
</organism>
<evidence type="ECO:0000313" key="4">
    <source>
        <dbReference type="Proteomes" id="UP000005239"/>
    </source>
</evidence>
<accession>A0A8R1YDB4</accession>